<evidence type="ECO:0008006" key="4">
    <source>
        <dbReference type="Google" id="ProtNLM"/>
    </source>
</evidence>
<evidence type="ECO:0000256" key="1">
    <source>
        <dbReference type="SAM" id="SignalP"/>
    </source>
</evidence>
<dbReference type="AlphaFoldDB" id="A0A917J4E6"/>
<keyword evidence="3" id="KW-1185">Reference proteome</keyword>
<dbReference type="InterPro" id="IPR032183">
    <property type="entry name" value="PKD-like"/>
</dbReference>
<feature type="signal peptide" evidence="1">
    <location>
        <begin position="1"/>
        <end position="19"/>
    </location>
</feature>
<comment type="caution">
    <text evidence="2">The sequence shown here is derived from an EMBL/GenBank/DDBJ whole genome shotgun (WGS) entry which is preliminary data.</text>
</comment>
<feature type="chain" id="PRO_5037942397" description="PKD family protein" evidence="1">
    <location>
        <begin position="20"/>
        <end position="507"/>
    </location>
</feature>
<dbReference type="RefSeq" id="WP_188957337.1">
    <property type="nucleotide sequence ID" value="NZ_BMIB01000005.1"/>
</dbReference>
<protein>
    <recommendedName>
        <fullName evidence="4">PKD family protein</fullName>
    </recommendedName>
</protein>
<evidence type="ECO:0000313" key="3">
    <source>
        <dbReference type="Proteomes" id="UP000627292"/>
    </source>
</evidence>
<dbReference type="Pfam" id="PF16407">
    <property type="entry name" value="PKD_2"/>
    <property type="match status" value="1"/>
</dbReference>
<name>A0A917J4E6_9BACT</name>
<reference evidence="2" key="2">
    <citation type="submission" date="2020-09" db="EMBL/GenBank/DDBJ databases">
        <authorList>
            <person name="Sun Q."/>
            <person name="Zhou Y."/>
        </authorList>
    </citation>
    <scope>NUCLEOTIDE SEQUENCE</scope>
    <source>
        <strain evidence="2">CGMCC 1.15290</strain>
    </source>
</reference>
<evidence type="ECO:0000313" key="2">
    <source>
        <dbReference type="EMBL" id="GGH79248.1"/>
    </source>
</evidence>
<accession>A0A917J4E6</accession>
<gene>
    <name evidence="2" type="ORF">GCM10011379_48330</name>
</gene>
<organism evidence="2 3">
    <name type="scientific">Filimonas zeae</name>
    <dbReference type="NCBI Taxonomy" id="1737353"/>
    <lineage>
        <taxon>Bacteria</taxon>
        <taxon>Pseudomonadati</taxon>
        <taxon>Bacteroidota</taxon>
        <taxon>Chitinophagia</taxon>
        <taxon>Chitinophagales</taxon>
        <taxon>Chitinophagaceae</taxon>
        <taxon>Filimonas</taxon>
    </lineage>
</organism>
<keyword evidence="1" id="KW-0732">Signal</keyword>
<reference evidence="2" key="1">
    <citation type="journal article" date="2014" name="Int. J. Syst. Evol. Microbiol.">
        <title>Complete genome sequence of Corynebacterium casei LMG S-19264T (=DSM 44701T), isolated from a smear-ripened cheese.</title>
        <authorList>
            <consortium name="US DOE Joint Genome Institute (JGI-PGF)"/>
            <person name="Walter F."/>
            <person name="Albersmeier A."/>
            <person name="Kalinowski J."/>
            <person name="Ruckert C."/>
        </authorList>
    </citation>
    <scope>NUCLEOTIDE SEQUENCE</scope>
    <source>
        <strain evidence="2">CGMCC 1.15290</strain>
    </source>
</reference>
<sequence>MKKYYQYILSGLAGMLLLAACKKDLGNYAYTNVPLPVIDTTGIGNARFVERYSTLDINPVINYSNASNLKYQWIMHQFTSGSTPPTKASRVLSYSKQLSAQITETVGDYRLELLVTDSTNQLKVNTIFTITVSAGLEYGVMVLHGTADSSDVDFLVTANAVPVAGFNPRRLRGLYSAAAGKKFPGVPRFVAQERASFSTKNWITLGSDKHIARMSGSDFSLLRLDGQFFRRPDAVIAPQAYSLLTSNYTAVINAGKLHIYNTAYETDALISGALDGDYELAPYLAYQTASSLIAVAYDQKNGRFVRASGMGGQMIDLAAPSVNNAPFNHRTVGKDMLFMDRGFNGNTHSFFKDRTGTGYWLYVSNFNKADDGALAIGAYNMTNLPEIAAAKFFQTSELGIIDFYATERRVYAYNYEGTNAATLMLDGFAAGETITCMKVFKPRPNFNLTAADGALIYIATWDGTQGRVYEYKVNGNNGQITSPAAQVFDGFGKVTDITAKGRGSGTY</sequence>
<proteinExistence type="predicted"/>
<dbReference type="EMBL" id="BMIB01000005">
    <property type="protein sequence ID" value="GGH79248.1"/>
    <property type="molecule type" value="Genomic_DNA"/>
</dbReference>
<dbReference type="Proteomes" id="UP000627292">
    <property type="component" value="Unassembled WGS sequence"/>
</dbReference>
<dbReference type="PROSITE" id="PS51257">
    <property type="entry name" value="PROKAR_LIPOPROTEIN"/>
    <property type="match status" value="1"/>
</dbReference>